<dbReference type="Pfam" id="PF14559">
    <property type="entry name" value="TPR_19"/>
    <property type="match status" value="1"/>
</dbReference>
<protein>
    <submittedName>
        <fullName evidence="1">Tetratricopeptide repeat protein</fullName>
    </submittedName>
</protein>
<name>A0A948TFB0_9GAMM</name>
<reference evidence="1" key="1">
    <citation type="journal article" date="2021" name="PeerJ">
        <title>Extensive microbial diversity within the chicken gut microbiome revealed by metagenomics and culture.</title>
        <authorList>
            <person name="Gilroy R."/>
            <person name="Ravi A."/>
            <person name="Getino M."/>
            <person name="Pursley I."/>
            <person name="Horton D.L."/>
            <person name="Alikhan N.F."/>
            <person name="Baker D."/>
            <person name="Gharbi K."/>
            <person name="Hall N."/>
            <person name="Watson M."/>
            <person name="Adriaenssens E.M."/>
            <person name="Foster-Nyarko E."/>
            <person name="Jarju S."/>
            <person name="Secka A."/>
            <person name="Antonio M."/>
            <person name="Oren A."/>
            <person name="Chaudhuri R.R."/>
            <person name="La Ragione R."/>
            <person name="Hildebrand F."/>
            <person name="Pallen M.J."/>
        </authorList>
    </citation>
    <scope>NUCLEOTIDE SEQUENCE</scope>
    <source>
        <strain evidence="1">378</strain>
    </source>
</reference>
<comment type="caution">
    <text evidence="1">The sequence shown here is derived from an EMBL/GenBank/DDBJ whole genome shotgun (WGS) entry which is preliminary data.</text>
</comment>
<dbReference type="InterPro" id="IPR011990">
    <property type="entry name" value="TPR-like_helical_dom_sf"/>
</dbReference>
<evidence type="ECO:0000313" key="2">
    <source>
        <dbReference type="Proteomes" id="UP000733611"/>
    </source>
</evidence>
<gene>
    <name evidence="1" type="ORF">H9847_02415</name>
</gene>
<dbReference type="EMBL" id="JAHLFE010000044">
    <property type="protein sequence ID" value="MBU3843713.1"/>
    <property type="molecule type" value="Genomic_DNA"/>
</dbReference>
<dbReference type="Gene3D" id="1.25.40.10">
    <property type="entry name" value="Tetratricopeptide repeat domain"/>
    <property type="match status" value="2"/>
</dbReference>
<sequence>MIVTQENIEQVFATSMSKPLFCLFYTDDPTCDTAKNALTTAISDTNEYVTLGLFNLKEEICQGVALQLGLMNAPSLVVVDKGQPVAIAEGNDIVAHLPELLKQYLPSEAETLMRAALQAEAAGDLNTACSKAAEAYAQDDKNLQFKFIYARMLIAQKNTAKAHELLDNPGREEQSMPEYQQLLSALTLAEQAQNSPELLELAQKYEQDPSDENAVAYAVALADAGKKEDALVLLFAKLKADLNKEEVKKTFLDILSTMDGDKLQSTYRRKLYTLLH</sequence>
<accession>A0A948TFB0</accession>
<dbReference type="Proteomes" id="UP000733611">
    <property type="component" value="Unassembled WGS sequence"/>
</dbReference>
<dbReference type="SUPFAM" id="SSF52833">
    <property type="entry name" value="Thioredoxin-like"/>
    <property type="match status" value="1"/>
</dbReference>
<organism evidence="1 2">
    <name type="scientific">Candidatus Anaerobiospirillum pullicola</name>
    <dbReference type="NCBI Taxonomy" id="2838451"/>
    <lineage>
        <taxon>Bacteria</taxon>
        <taxon>Pseudomonadati</taxon>
        <taxon>Pseudomonadota</taxon>
        <taxon>Gammaproteobacteria</taxon>
        <taxon>Aeromonadales</taxon>
        <taxon>Succinivibrionaceae</taxon>
        <taxon>Anaerobiospirillum</taxon>
    </lineage>
</organism>
<dbReference type="InterPro" id="IPR036249">
    <property type="entry name" value="Thioredoxin-like_sf"/>
</dbReference>
<evidence type="ECO:0000313" key="1">
    <source>
        <dbReference type="EMBL" id="MBU3843713.1"/>
    </source>
</evidence>
<dbReference type="AlphaFoldDB" id="A0A948TFB0"/>
<dbReference type="Pfam" id="PF14561">
    <property type="entry name" value="TPR_20"/>
    <property type="match status" value="1"/>
</dbReference>
<proteinExistence type="predicted"/>
<reference evidence="1" key="2">
    <citation type="submission" date="2021-04" db="EMBL/GenBank/DDBJ databases">
        <authorList>
            <person name="Gilroy R."/>
        </authorList>
    </citation>
    <scope>NUCLEOTIDE SEQUENCE</scope>
    <source>
        <strain evidence="1">378</strain>
    </source>
</reference>